<dbReference type="OrthoDB" id="10070774at2759"/>
<feature type="transmembrane region" description="Helical" evidence="2">
    <location>
        <begin position="25"/>
        <end position="47"/>
    </location>
</feature>
<dbReference type="GO" id="GO:0043005">
    <property type="term" value="C:neuron projection"/>
    <property type="evidence" value="ECO:0007669"/>
    <property type="project" value="TreeGrafter"/>
</dbReference>
<dbReference type="PANTHER" id="PTHR21723">
    <property type="entry name" value="RESISTANCE TO INHIBITORS OF CHOLINESTERASE PROTEIN 3 RIC3"/>
    <property type="match status" value="1"/>
</dbReference>
<dbReference type="GO" id="GO:0045202">
    <property type="term" value="C:synapse"/>
    <property type="evidence" value="ECO:0007669"/>
    <property type="project" value="GOC"/>
</dbReference>
<gene>
    <name evidence="3" type="ORF">MELIAE_LOCUS3742</name>
</gene>
<protein>
    <submittedName>
        <fullName evidence="3">Uncharacterized protein</fullName>
    </submittedName>
</protein>
<feature type="compositionally biased region" description="Basic and acidic residues" evidence="1">
    <location>
        <begin position="389"/>
        <end position="401"/>
    </location>
</feature>
<feature type="region of interest" description="Disordered" evidence="1">
    <location>
        <begin position="267"/>
        <end position="288"/>
    </location>
</feature>
<feature type="region of interest" description="Disordered" evidence="1">
    <location>
        <begin position="360"/>
        <end position="401"/>
    </location>
</feature>
<reference evidence="3" key="1">
    <citation type="submission" date="2021-12" db="EMBL/GenBank/DDBJ databases">
        <authorList>
            <person name="King R."/>
        </authorList>
    </citation>
    <scope>NUCLEOTIDE SEQUENCE</scope>
</reference>
<dbReference type="Proteomes" id="UP001154078">
    <property type="component" value="Chromosome 2"/>
</dbReference>
<keyword evidence="4" id="KW-1185">Reference proteome</keyword>
<dbReference type="AlphaFoldDB" id="A0A9P0AYT7"/>
<evidence type="ECO:0000256" key="1">
    <source>
        <dbReference type="SAM" id="MobiDB-lite"/>
    </source>
</evidence>
<dbReference type="GO" id="GO:0043025">
    <property type="term" value="C:neuronal cell body"/>
    <property type="evidence" value="ECO:0007669"/>
    <property type="project" value="TreeGrafter"/>
</dbReference>
<organism evidence="3 4">
    <name type="scientific">Brassicogethes aeneus</name>
    <name type="common">Rape pollen beetle</name>
    <name type="synonym">Meligethes aeneus</name>
    <dbReference type="NCBI Taxonomy" id="1431903"/>
    <lineage>
        <taxon>Eukaryota</taxon>
        <taxon>Metazoa</taxon>
        <taxon>Ecdysozoa</taxon>
        <taxon>Arthropoda</taxon>
        <taxon>Hexapoda</taxon>
        <taxon>Insecta</taxon>
        <taxon>Pterygota</taxon>
        <taxon>Neoptera</taxon>
        <taxon>Endopterygota</taxon>
        <taxon>Coleoptera</taxon>
        <taxon>Polyphaga</taxon>
        <taxon>Cucujiformia</taxon>
        <taxon>Nitidulidae</taxon>
        <taxon>Meligethinae</taxon>
        <taxon>Brassicogethes</taxon>
    </lineage>
</organism>
<dbReference type="PANTHER" id="PTHR21723:SF3">
    <property type="entry name" value="PROTEIN RIC-3"/>
    <property type="match status" value="1"/>
</dbReference>
<dbReference type="InterPro" id="IPR026160">
    <property type="entry name" value="Ric3"/>
</dbReference>
<evidence type="ECO:0000313" key="4">
    <source>
        <dbReference type="Proteomes" id="UP001154078"/>
    </source>
</evidence>
<name>A0A9P0AYT7_BRAAE</name>
<dbReference type="GO" id="GO:0007271">
    <property type="term" value="P:synaptic transmission, cholinergic"/>
    <property type="evidence" value="ECO:0007669"/>
    <property type="project" value="TreeGrafter"/>
</dbReference>
<evidence type="ECO:0000313" key="3">
    <source>
        <dbReference type="EMBL" id="CAH0551060.1"/>
    </source>
</evidence>
<keyword evidence="2" id="KW-0812">Transmembrane</keyword>
<dbReference type="GO" id="GO:0034394">
    <property type="term" value="P:protein localization to cell surface"/>
    <property type="evidence" value="ECO:0007669"/>
    <property type="project" value="TreeGrafter"/>
</dbReference>
<sequence length="547" mass="62385">MTERLRNPRATYTPDKEKMGSKKTAVVFVVVVGCFAVLWPKVFYPMLVGSANQHIKPSPIDRQSGCCDVISELDIKTIKIMSEICGIINKEENLSNKQMLMKCRSTVLETCGIDISAVLQEQVRLGQSVKHIIDEVRSLNGSLCLKYNFGVAPWKLGVPHRLLANPSIDYEDSFDIDEETADSSVEQFMDIQQEEEEKDMTVEVEFEEKKDLLACYTDSDESKKCLKHKFSHFKSEIKRRWSQARNLLDKFLTNNDSWLNGTFEIPLGTTNRPGPGRPSKTFSDCSDRLKRRKTEEVRTSISGGVILHAAQVILQKERKRHASQVLKDITNEPSSIRQERPPHLRAEIIHPAFRERGRAITQPQSSLLPARPPPRIVSGREDDLSDPDENARNVKDRGKRDRSVSLELQLLGFDEDTPFYNTARKKHKHTTAEPEIIPEKTASTSTISIQQKNSTAKNLHLFTKKKPETGNLYPHMEPDPVFRREVFETQHTAAHPNLREGVSSKLGDLELDHLRRRLRETEEAMERIYAQLANVPLKKVRPFCSPS</sequence>
<proteinExistence type="predicted"/>
<evidence type="ECO:0000256" key="2">
    <source>
        <dbReference type="SAM" id="Phobius"/>
    </source>
</evidence>
<keyword evidence="2" id="KW-0472">Membrane</keyword>
<dbReference type="EMBL" id="OV121133">
    <property type="protein sequence ID" value="CAH0551060.1"/>
    <property type="molecule type" value="Genomic_DNA"/>
</dbReference>
<accession>A0A9P0AYT7</accession>
<keyword evidence="2" id="KW-1133">Transmembrane helix</keyword>